<name>A0A917R270_9ACTN</name>
<keyword evidence="2" id="KW-1185">Reference proteome</keyword>
<evidence type="ECO:0000313" key="1">
    <source>
        <dbReference type="EMBL" id="GGK82660.1"/>
    </source>
</evidence>
<dbReference type="AlphaFoldDB" id="A0A917R270"/>
<gene>
    <name evidence="1" type="ORF">GCM10007964_26630</name>
</gene>
<organism evidence="1 2">
    <name type="scientific">Sphaerisporangium melleum</name>
    <dbReference type="NCBI Taxonomy" id="321316"/>
    <lineage>
        <taxon>Bacteria</taxon>
        <taxon>Bacillati</taxon>
        <taxon>Actinomycetota</taxon>
        <taxon>Actinomycetes</taxon>
        <taxon>Streptosporangiales</taxon>
        <taxon>Streptosporangiaceae</taxon>
        <taxon>Sphaerisporangium</taxon>
    </lineage>
</organism>
<reference evidence="1" key="2">
    <citation type="submission" date="2020-09" db="EMBL/GenBank/DDBJ databases">
        <authorList>
            <person name="Sun Q."/>
            <person name="Ohkuma M."/>
        </authorList>
    </citation>
    <scope>NUCLEOTIDE SEQUENCE</scope>
    <source>
        <strain evidence="1">JCM 13064</strain>
    </source>
</reference>
<dbReference type="RefSeq" id="WP_189163299.1">
    <property type="nucleotide sequence ID" value="NZ_BMNT01000013.1"/>
</dbReference>
<evidence type="ECO:0000313" key="2">
    <source>
        <dbReference type="Proteomes" id="UP000645217"/>
    </source>
</evidence>
<dbReference type="Proteomes" id="UP000645217">
    <property type="component" value="Unassembled WGS sequence"/>
</dbReference>
<comment type="caution">
    <text evidence="1">The sequence shown here is derived from an EMBL/GenBank/DDBJ whole genome shotgun (WGS) entry which is preliminary data.</text>
</comment>
<reference evidence="1" key="1">
    <citation type="journal article" date="2014" name="Int. J. Syst. Evol. Microbiol.">
        <title>Complete genome sequence of Corynebacterium casei LMG S-19264T (=DSM 44701T), isolated from a smear-ripened cheese.</title>
        <authorList>
            <consortium name="US DOE Joint Genome Institute (JGI-PGF)"/>
            <person name="Walter F."/>
            <person name="Albersmeier A."/>
            <person name="Kalinowski J."/>
            <person name="Ruckert C."/>
        </authorList>
    </citation>
    <scope>NUCLEOTIDE SEQUENCE</scope>
    <source>
        <strain evidence="1">JCM 13064</strain>
    </source>
</reference>
<protein>
    <submittedName>
        <fullName evidence="1">Uncharacterized protein</fullName>
    </submittedName>
</protein>
<sequence length="80" mass="8160">MSSQMGPVARAVSLGFMKPAKVVGLPADEAEAVPAVATGVAVSASAPAAKARTSDRKPFLRFISLLSAMIRRGPPAPGDR</sequence>
<dbReference type="EMBL" id="BMNT01000013">
    <property type="protein sequence ID" value="GGK82660.1"/>
    <property type="molecule type" value="Genomic_DNA"/>
</dbReference>
<accession>A0A917R270</accession>
<proteinExistence type="predicted"/>